<dbReference type="Proteomes" id="UP001196413">
    <property type="component" value="Unassembled WGS sequence"/>
</dbReference>
<organism evidence="2 3">
    <name type="scientific">Parelaphostrongylus tenuis</name>
    <name type="common">Meningeal worm</name>
    <dbReference type="NCBI Taxonomy" id="148309"/>
    <lineage>
        <taxon>Eukaryota</taxon>
        <taxon>Metazoa</taxon>
        <taxon>Ecdysozoa</taxon>
        <taxon>Nematoda</taxon>
        <taxon>Chromadorea</taxon>
        <taxon>Rhabditida</taxon>
        <taxon>Rhabditina</taxon>
        <taxon>Rhabditomorpha</taxon>
        <taxon>Strongyloidea</taxon>
        <taxon>Metastrongylidae</taxon>
        <taxon>Parelaphostrongylus</taxon>
    </lineage>
</organism>
<keyword evidence="1" id="KW-0472">Membrane</keyword>
<proteinExistence type="predicted"/>
<sequence length="162" mass="17546">MVVEMLPPTILPYSLVTVGGVRENKLKVSNPSYMTRLPIGVPMVLMLIILTVLSCGVMPPGQSSTRNFTVTGFTLPVNMVYSDDAAVRAKAFGIAASSDSVQTFVLRLVMQTVFDVLEQQGRSALLPDAVISAILSQLTVQVKYNPLECKDVEKDITNPALM</sequence>
<reference evidence="2" key="1">
    <citation type="submission" date="2021-06" db="EMBL/GenBank/DDBJ databases">
        <title>Parelaphostrongylus tenuis whole genome reference sequence.</title>
        <authorList>
            <person name="Garwood T.J."/>
            <person name="Larsen P.A."/>
            <person name="Fountain-Jones N.M."/>
            <person name="Garbe J.R."/>
            <person name="Macchietto M.G."/>
            <person name="Kania S.A."/>
            <person name="Gerhold R.W."/>
            <person name="Richards J.E."/>
            <person name="Wolf T.M."/>
        </authorList>
    </citation>
    <scope>NUCLEOTIDE SEQUENCE</scope>
    <source>
        <strain evidence="2">MNPRO001-30</strain>
        <tissue evidence="2">Meninges</tissue>
    </source>
</reference>
<gene>
    <name evidence="2" type="ORF">KIN20_000766</name>
</gene>
<evidence type="ECO:0000256" key="1">
    <source>
        <dbReference type="SAM" id="Phobius"/>
    </source>
</evidence>
<protein>
    <submittedName>
        <fullName evidence="2">Uncharacterized protein</fullName>
    </submittedName>
</protein>
<dbReference type="EMBL" id="JAHQIW010000109">
    <property type="protein sequence ID" value="KAJ1346079.1"/>
    <property type="molecule type" value="Genomic_DNA"/>
</dbReference>
<evidence type="ECO:0000313" key="3">
    <source>
        <dbReference type="Proteomes" id="UP001196413"/>
    </source>
</evidence>
<comment type="caution">
    <text evidence="2">The sequence shown here is derived from an EMBL/GenBank/DDBJ whole genome shotgun (WGS) entry which is preliminary data.</text>
</comment>
<keyword evidence="1" id="KW-1133">Transmembrane helix</keyword>
<keyword evidence="1" id="KW-0812">Transmembrane</keyword>
<name>A0AAD5ML40_PARTN</name>
<evidence type="ECO:0000313" key="2">
    <source>
        <dbReference type="EMBL" id="KAJ1346079.1"/>
    </source>
</evidence>
<keyword evidence="3" id="KW-1185">Reference proteome</keyword>
<dbReference type="AlphaFoldDB" id="A0AAD5ML40"/>
<accession>A0AAD5ML40</accession>
<feature type="transmembrane region" description="Helical" evidence="1">
    <location>
        <begin position="39"/>
        <end position="58"/>
    </location>
</feature>